<accession>A0A9R1X1P7</accession>
<comment type="caution">
    <text evidence="2">The sequence shown here is derived from an EMBL/GenBank/DDBJ whole genome shotgun (WGS) entry which is preliminary data.</text>
</comment>
<dbReference type="Proteomes" id="UP000235145">
    <property type="component" value="Unassembled WGS sequence"/>
</dbReference>
<keyword evidence="3" id="KW-1185">Reference proteome</keyword>
<protein>
    <recommendedName>
        <fullName evidence="1">HAT C-terminal dimerisation domain-containing protein</fullName>
    </recommendedName>
</protein>
<name>A0A9R1X1P7_LACSA</name>
<sequence length="85" mass="9905">MFMLLDLLDIQISIMAFESAFSTSSRIIDIYRTNLSAPIIETLPIVDNIEDNFKDDDIAKGDKQFILLCNRNFLVIYSLSHYFFF</sequence>
<evidence type="ECO:0000259" key="1">
    <source>
        <dbReference type="Pfam" id="PF05699"/>
    </source>
</evidence>
<organism evidence="2 3">
    <name type="scientific">Lactuca sativa</name>
    <name type="common">Garden lettuce</name>
    <dbReference type="NCBI Taxonomy" id="4236"/>
    <lineage>
        <taxon>Eukaryota</taxon>
        <taxon>Viridiplantae</taxon>
        <taxon>Streptophyta</taxon>
        <taxon>Embryophyta</taxon>
        <taxon>Tracheophyta</taxon>
        <taxon>Spermatophyta</taxon>
        <taxon>Magnoliopsida</taxon>
        <taxon>eudicotyledons</taxon>
        <taxon>Gunneridae</taxon>
        <taxon>Pentapetalae</taxon>
        <taxon>asterids</taxon>
        <taxon>campanulids</taxon>
        <taxon>Asterales</taxon>
        <taxon>Asteraceae</taxon>
        <taxon>Cichorioideae</taxon>
        <taxon>Cichorieae</taxon>
        <taxon>Lactucinae</taxon>
        <taxon>Lactuca</taxon>
    </lineage>
</organism>
<dbReference type="GO" id="GO:0046983">
    <property type="term" value="F:protein dimerization activity"/>
    <property type="evidence" value="ECO:0007669"/>
    <property type="project" value="InterPro"/>
</dbReference>
<gene>
    <name evidence="2" type="ORF">LSAT_V11C800417890</name>
</gene>
<dbReference type="InterPro" id="IPR008906">
    <property type="entry name" value="HATC_C_dom"/>
</dbReference>
<evidence type="ECO:0000313" key="2">
    <source>
        <dbReference type="EMBL" id="KAJ0193052.1"/>
    </source>
</evidence>
<dbReference type="AlphaFoldDB" id="A0A9R1X1P7"/>
<dbReference type="EMBL" id="NBSK02000008">
    <property type="protein sequence ID" value="KAJ0193052.1"/>
    <property type="molecule type" value="Genomic_DNA"/>
</dbReference>
<reference evidence="2 3" key="1">
    <citation type="journal article" date="2017" name="Nat. Commun.">
        <title>Genome assembly with in vitro proximity ligation data and whole-genome triplication in lettuce.</title>
        <authorList>
            <person name="Reyes-Chin-Wo S."/>
            <person name="Wang Z."/>
            <person name="Yang X."/>
            <person name="Kozik A."/>
            <person name="Arikit S."/>
            <person name="Song C."/>
            <person name="Xia L."/>
            <person name="Froenicke L."/>
            <person name="Lavelle D.O."/>
            <person name="Truco M.J."/>
            <person name="Xia R."/>
            <person name="Zhu S."/>
            <person name="Xu C."/>
            <person name="Xu H."/>
            <person name="Xu X."/>
            <person name="Cox K."/>
            <person name="Korf I."/>
            <person name="Meyers B.C."/>
            <person name="Michelmore R.W."/>
        </authorList>
    </citation>
    <scope>NUCLEOTIDE SEQUENCE [LARGE SCALE GENOMIC DNA]</scope>
    <source>
        <strain evidence="3">cv. Salinas</strain>
        <tissue evidence="2">Seedlings</tissue>
    </source>
</reference>
<evidence type="ECO:0000313" key="3">
    <source>
        <dbReference type="Proteomes" id="UP000235145"/>
    </source>
</evidence>
<proteinExistence type="predicted"/>
<dbReference type="Pfam" id="PF05699">
    <property type="entry name" value="Dimer_Tnp_hAT"/>
    <property type="match status" value="1"/>
</dbReference>
<feature type="domain" description="HAT C-terminal dimerisation" evidence="1">
    <location>
        <begin position="3"/>
        <end position="39"/>
    </location>
</feature>